<sequence length="733" mass="83682">MNESMTSASQCGMSSMSQPYKPPQTTVRKFGKRAPPSVVFSSLTGSSTNNTSSTNTYTRQYMTRAKDSLLNNIIMLKDKSVQKDWKYYVLTLSVVLYTSLCSILIGTQGTFHQGEYGDWIWRAVNFIMTLSLDLLPYEGMMSLAILCMIVSFGGIVLYFLAFRLTRRARYLFQFKTAIKVFGTFTITCSFIMIYILSSFYDCNYSKHVKFTGYSTPQPVLSRFPMHMCHDATTIILMIFSICSIVCLIVMNVIFSIILSNSHVLNKAMFIVETPTFPIVMLTISELQLAIMYFIPESLVYVRSILHIVLSFVLIPMLFYSVPYFKRVENSIMSGVCFAKCLAPVGSLVSYFSNSSNERFLGLGLSFLPLALIIGGFFIGFVAMEIYTRMVVWSIRKDMMFNFDPTLSDTENIQRLEKESSFLVKDLEATKRMRSFEMFIKFSILNHSKIRGTQLHDRDLGIAIVKSMTNHKNFTQSNILCLAGILVAFFWEEEFNRFGFASAMLKRAFKNKSGIIQDLIYRERIMEIEIASEQARGVKRSIADIVDVLVTLQTKQKRITALHKAFWKCLMEEVVNYNTVSYINRTITRMTRECIETFGHLIKNYRHERSIKRLYARFVEEVLFDFETANEIYEETDEADDDDTRYQAGYIELHHHGSKGGVAAKNRVHPYTSLSPKEKTMASLDLTGLHGGSTELVENAEELDLKEAAEDEANKREFLIRAAISTPPNSIGFG</sequence>
<evidence type="ECO:0000313" key="4">
    <source>
        <dbReference type="EMBL" id="KAG2387143.1"/>
    </source>
</evidence>
<keyword evidence="5" id="KW-1185">Reference proteome</keyword>
<proteinExistence type="predicted"/>
<dbReference type="Proteomes" id="UP000816034">
    <property type="component" value="Unassembled WGS sequence"/>
</dbReference>
<feature type="transmembrane region" description="Helical" evidence="2">
    <location>
        <begin position="143"/>
        <end position="164"/>
    </location>
</feature>
<reference evidence="4 5" key="1">
    <citation type="journal article" date="2018" name="BMC Genomics">
        <title>The genome of Naegleria lovaniensis, the basis for a comparative approach to unravel pathogenicity factors of the human pathogenic amoeba N. fowleri.</title>
        <authorList>
            <person name="Liechti N."/>
            <person name="Schurch N."/>
            <person name="Bruggmann R."/>
            <person name="Wittwer M."/>
        </authorList>
    </citation>
    <scope>NUCLEOTIDE SEQUENCE [LARGE SCALE GENOMIC DNA]</scope>
    <source>
        <strain evidence="4 5">ATCC 30569</strain>
    </source>
</reference>
<feature type="transmembrane region" description="Helical" evidence="2">
    <location>
        <begin position="331"/>
        <end position="352"/>
    </location>
</feature>
<dbReference type="AlphaFoldDB" id="A0AA88KM08"/>
<feature type="transmembrane region" description="Helical" evidence="2">
    <location>
        <begin position="300"/>
        <end position="319"/>
    </location>
</feature>
<organism evidence="4 5">
    <name type="scientific">Naegleria lovaniensis</name>
    <name type="common">Amoeba</name>
    <dbReference type="NCBI Taxonomy" id="51637"/>
    <lineage>
        <taxon>Eukaryota</taxon>
        <taxon>Discoba</taxon>
        <taxon>Heterolobosea</taxon>
        <taxon>Tetramitia</taxon>
        <taxon>Eutetramitia</taxon>
        <taxon>Vahlkampfiidae</taxon>
        <taxon>Naegleria</taxon>
    </lineage>
</organism>
<dbReference type="InterPro" id="IPR057352">
    <property type="entry name" value="TPR_TmcB/C"/>
</dbReference>
<feature type="transmembrane region" description="Helical" evidence="2">
    <location>
        <begin position="85"/>
        <end position="107"/>
    </location>
</feature>
<keyword evidence="2" id="KW-0472">Membrane</keyword>
<evidence type="ECO:0000256" key="2">
    <source>
        <dbReference type="SAM" id="Phobius"/>
    </source>
</evidence>
<feature type="compositionally biased region" description="Polar residues" evidence="1">
    <location>
        <begin position="1"/>
        <end position="27"/>
    </location>
</feature>
<feature type="transmembrane region" description="Helical" evidence="2">
    <location>
        <begin position="176"/>
        <end position="196"/>
    </location>
</feature>
<evidence type="ECO:0000313" key="5">
    <source>
        <dbReference type="Proteomes" id="UP000816034"/>
    </source>
</evidence>
<name>A0AA88KM08_NAELO</name>
<keyword evidence="2" id="KW-1133">Transmembrane helix</keyword>
<dbReference type="GeneID" id="68094634"/>
<accession>A0AA88KM08</accession>
<dbReference type="PANTHER" id="PTHR31600:SF2">
    <property type="entry name" value="GAMETE ENRICHED GENE 10 PROTEIN-RELATED"/>
    <property type="match status" value="1"/>
</dbReference>
<evidence type="ECO:0000259" key="3">
    <source>
        <dbReference type="Pfam" id="PF25474"/>
    </source>
</evidence>
<feature type="transmembrane region" description="Helical" evidence="2">
    <location>
        <begin position="364"/>
        <end position="386"/>
    </location>
</feature>
<feature type="region of interest" description="Disordered" evidence="1">
    <location>
        <begin position="1"/>
        <end position="32"/>
    </location>
</feature>
<dbReference type="PANTHER" id="PTHR31600">
    <property type="entry name" value="TINY MACROCYSTS PROTEIN B-RELATED"/>
    <property type="match status" value="1"/>
</dbReference>
<feature type="transmembrane region" description="Helical" evidence="2">
    <location>
        <begin position="234"/>
        <end position="257"/>
    </location>
</feature>
<gene>
    <name evidence="4" type="ORF">C9374_002178</name>
</gene>
<dbReference type="RefSeq" id="XP_044551135.1">
    <property type="nucleotide sequence ID" value="XM_044691567.1"/>
</dbReference>
<protein>
    <recommendedName>
        <fullName evidence="3">TmcB/TmcC TPR repeats domain-containing protein</fullName>
    </recommendedName>
</protein>
<comment type="caution">
    <text evidence="4">The sequence shown here is derived from an EMBL/GenBank/DDBJ whole genome shotgun (WGS) entry which is preliminary data.</text>
</comment>
<dbReference type="InterPro" id="IPR052994">
    <property type="entry name" value="Tiny_macrocysts_regulators"/>
</dbReference>
<feature type="domain" description="TmcB/TmcC TPR repeats" evidence="3">
    <location>
        <begin position="555"/>
        <end position="643"/>
    </location>
</feature>
<dbReference type="EMBL" id="PYSW02000014">
    <property type="protein sequence ID" value="KAG2387143.1"/>
    <property type="molecule type" value="Genomic_DNA"/>
</dbReference>
<evidence type="ECO:0000256" key="1">
    <source>
        <dbReference type="SAM" id="MobiDB-lite"/>
    </source>
</evidence>
<dbReference type="Pfam" id="PF25474">
    <property type="entry name" value="TPR_TmcB"/>
    <property type="match status" value="1"/>
</dbReference>
<keyword evidence="2" id="KW-0812">Transmembrane</keyword>